<evidence type="ECO:0000313" key="1">
    <source>
        <dbReference type="EMBL" id="GER32134.1"/>
    </source>
</evidence>
<evidence type="ECO:0000313" key="2">
    <source>
        <dbReference type="Proteomes" id="UP000325081"/>
    </source>
</evidence>
<organism evidence="1 2">
    <name type="scientific">Striga asiatica</name>
    <name type="common">Asiatic witchweed</name>
    <name type="synonym">Buchnera asiatica</name>
    <dbReference type="NCBI Taxonomy" id="4170"/>
    <lineage>
        <taxon>Eukaryota</taxon>
        <taxon>Viridiplantae</taxon>
        <taxon>Streptophyta</taxon>
        <taxon>Embryophyta</taxon>
        <taxon>Tracheophyta</taxon>
        <taxon>Spermatophyta</taxon>
        <taxon>Magnoliopsida</taxon>
        <taxon>eudicotyledons</taxon>
        <taxon>Gunneridae</taxon>
        <taxon>Pentapetalae</taxon>
        <taxon>asterids</taxon>
        <taxon>lamiids</taxon>
        <taxon>Lamiales</taxon>
        <taxon>Orobanchaceae</taxon>
        <taxon>Buchnereae</taxon>
        <taxon>Striga</taxon>
    </lineage>
</organism>
<feature type="non-terminal residue" evidence="1">
    <location>
        <position position="352"/>
    </location>
</feature>
<keyword evidence="2" id="KW-1185">Reference proteome</keyword>
<dbReference type="EMBL" id="BKCP01004550">
    <property type="protein sequence ID" value="GER32134.1"/>
    <property type="molecule type" value="Genomic_DNA"/>
</dbReference>
<gene>
    <name evidence="1" type="ORF">STAS_08187</name>
</gene>
<comment type="caution">
    <text evidence="1">The sequence shown here is derived from an EMBL/GenBank/DDBJ whole genome shotgun (WGS) entry which is preliminary data.</text>
</comment>
<protein>
    <submittedName>
        <fullName evidence="1">Sucrose transporter</fullName>
    </submittedName>
</protein>
<dbReference type="Proteomes" id="UP000325081">
    <property type="component" value="Unassembled WGS sequence"/>
</dbReference>
<proteinExistence type="predicted"/>
<reference evidence="2" key="1">
    <citation type="journal article" date="2019" name="Curr. Biol.">
        <title>Genome Sequence of Striga asiatica Provides Insight into the Evolution of Plant Parasitism.</title>
        <authorList>
            <person name="Yoshida S."/>
            <person name="Kim S."/>
            <person name="Wafula E.K."/>
            <person name="Tanskanen J."/>
            <person name="Kim Y.M."/>
            <person name="Honaas L."/>
            <person name="Yang Z."/>
            <person name="Spallek T."/>
            <person name="Conn C.E."/>
            <person name="Ichihashi Y."/>
            <person name="Cheong K."/>
            <person name="Cui S."/>
            <person name="Der J.P."/>
            <person name="Gundlach H."/>
            <person name="Jiao Y."/>
            <person name="Hori C."/>
            <person name="Ishida J.K."/>
            <person name="Kasahara H."/>
            <person name="Kiba T."/>
            <person name="Kim M.S."/>
            <person name="Koo N."/>
            <person name="Laohavisit A."/>
            <person name="Lee Y.H."/>
            <person name="Lumba S."/>
            <person name="McCourt P."/>
            <person name="Mortimer J.C."/>
            <person name="Mutuku J.M."/>
            <person name="Nomura T."/>
            <person name="Sasaki-Sekimoto Y."/>
            <person name="Seto Y."/>
            <person name="Wang Y."/>
            <person name="Wakatake T."/>
            <person name="Sakakibara H."/>
            <person name="Demura T."/>
            <person name="Yamaguchi S."/>
            <person name="Yoneyama K."/>
            <person name="Manabe R.I."/>
            <person name="Nelson D.C."/>
            <person name="Schulman A.H."/>
            <person name="Timko M.P."/>
            <person name="dePamphilis C.W."/>
            <person name="Choi D."/>
            <person name="Shirasu K."/>
        </authorList>
    </citation>
    <scope>NUCLEOTIDE SEQUENCE [LARGE SCALE GENOMIC DNA]</scope>
    <source>
        <strain evidence="2">cv. UVA1</strain>
    </source>
</reference>
<dbReference type="AlphaFoldDB" id="A0A5A7PHG0"/>
<name>A0A5A7PHG0_STRAF</name>
<sequence>MQRELADSGDNICTKEGKSHGSSHLCLHRTGPIKCIHPCTEKSLYKKSGLFAFFMIVDLSDVLGYTTGAAGSLHCCLPFAAATDACKESCTHIKTCFILHVGLVGLVVGSVAGIVGEETLDSFDLDYVCETGVPRHRDRGPEHVAADVGAVNSDRVTVHGERGKIVGYAPGGLLASPYHLARIWACLDVNRDGEIQSLLGRGFFLSSMESKRKETKTRKEWCHCQKRKGPNSPISFVAESKTGSQFGPSKVEYITFLAFTSYLHTLKRKRKVGPKPIAVHSRHLTAPATLQAQTIFKGLIWAHGPWCRLLHGCMPCSTETCFSMKDTCATATDTWTRGRDPAAVAAYPRFLS</sequence>
<accession>A0A5A7PHG0</accession>